<dbReference type="EC" id="2.1.1.64" evidence="1"/>
<dbReference type="EMBL" id="JBHLVO010000035">
    <property type="protein sequence ID" value="MFC0274424.1"/>
    <property type="molecule type" value="Genomic_DNA"/>
</dbReference>
<dbReference type="GO" id="GO:0061542">
    <property type="term" value="F:3-demethylubiquinol 3-O-methyltransferase activity"/>
    <property type="evidence" value="ECO:0007669"/>
    <property type="project" value="UniProtKB-EC"/>
</dbReference>
<dbReference type="Gene3D" id="2.20.25.110">
    <property type="entry name" value="S-adenosyl-L-methionine-dependent methyltransferases"/>
    <property type="match status" value="1"/>
</dbReference>
<gene>
    <name evidence="1" type="ORF">ACFFIX_24055</name>
</gene>
<organism evidence="1 2">
    <name type="scientific">Metabacillus herbersteinensis</name>
    <dbReference type="NCBI Taxonomy" id="283816"/>
    <lineage>
        <taxon>Bacteria</taxon>
        <taxon>Bacillati</taxon>
        <taxon>Bacillota</taxon>
        <taxon>Bacilli</taxon>
        <taxon>Bacillales</taxon>
        <taxon>Bacillaceae</taxon>
        <taxon>Metabacillus</taxon>
    </lineage>
</organism>
<dbReference type="GO" id="GO:0102208">
    <property type="term" value="F:2-polyprenyl-6-hydroxyphenol methylase activity"/>
    <property type="evidence" value="ECO:0007669"/>
    <property type="project" value="UniProtKB-EC"/>
</dbReference>
<keyword evidence="1" id="KW-0808">Transferase</keyword>
<dbReference type="Proteomes" id="UP001589854">
    <property type="component" value="Unassembled WGS sequence"/>
</dbReference>
<reference evidence="1 2" key="1">
    <citation type="submission" date="2024-09" db="EMBL/GenBank/DDBJ databases">
        <authorList>
            <person name="Sun Q."/>
            <person name="Mori K."/>
        </authorList>
    </citation>
    <scope>NUCLEOTIDE SEQUENCE [LARGE SCALE GENOMIC DNA]</scope>
    <source>
        <strain evidence="1 2">CCM 7228</strain>
    </source>
</reference>
<evidence type="ECO:0000313" key="2">
    <source>
        <dbReference type="Proteomes" id="UP001589854"/>
    </source>
</evidence>
<accession>A0ABV6GLG1</accession>
<dbReference type="Gene3D" id="3.40.50.150">
    <property type="entry name" value="Vaccinia Virus protein VP39"/>
    <property type="match status" value="1"/>
</dbReference>
<proteinExistence type="predicted"/>
<keyword evidence="2" id="KW-1185">Reference proteome</keyword>
<dbReference type="RefSeq" id="WP_378938658.1">
    <property type="nucleotide sequence ID" value="NZ_JBHLVO010000035.1"/>
</dbReference>
<dbReference type="EC" id="2.1.1.222" evidence="1"/>
<protein>
    <submittedName>
        <fullName evidence="1">Class I SAM-dependent methyltransferase</fullName>
        <ecNumber evidence="1">2.1.1.222</ecNumber>
        <ecNumber evidence="1">2.1.1.64</ecNumber>
    </submittedName>
</protein>
<evidence type="ECO:0000313" key="1">
    <source>
        <dbReference type="EMBL" id="MFC0274424.1"/>
    </source>
</evidence>
<dbReference type="SUPFAM" id="SSF53335">
    <property type="entry name" value="S-adenosyl-L-methionine-dependent methyltransferases"/>
    <property type="match status" value="1"/>
</dbReference>
<comment type="caution">
    <text evidence="1">The sequence shown here is derived from an EMBL/GenBank/DDBJ whole genome shotgun (WGS) entry which is preliminary data.</text>
</comment>
<name>A0ABV6GLG1_9BACI</name>
<keyword evidence="1" id="KW-0489">Methyltransferase</keyword>
<dbReference type="GO" id="GO:0032259">
    <property type="term" value="P:methylation"/>
    <property type="evidence" value="ECO:0007669"/>
    <property type="project" value="UniProtKB-KW"/>
</dbReference>
<sequence length="255" mass="29247">MNPNYSELLAEIEDIEQLDNSSKVNAAMSYFNERLISSKGRILQVGVGSGNIYSSLLESGLKIEAVEVSSERLAKCGDRCEERDLEAILYEKDLKVDKINHLYETIIVSKEYYLHADDRMQSIQALKAVFNQLRAGGTVFIELSLPPIHLNKTTYQTWKKGAEGITIIEEKKLIETDLLNQYVVSRKTYEKFQKGKLVSSEIYHLTERWYGLKEFKLILERIGFAEVVVSADYRYGEKPSNASQIFTFEAQRPIR</sequence>
<dbReference type="CDD" id="cd02440">
    <property type="entry name" value="AdoMet_MTases"/>
    <property type="match status" value="1"/>
</dbReference>
<dbReference type="InterPro" id="IPR029063">
    <property type="entry name" value="SAM-dependent_MTases_sf"/>
</dbReference>